<evidence type="ECO:0000256" key="2">
    <source>
        <dbReference type="ARBA" id="ARBA00008389"/>
    </source>
</evidence>
<dbReference type="CTD" id="37875"/>
<dbReference type="PANTHER" id="PTHR13045">
    <property type="entry name" value="5'-NUCLEOTIDASE"/>
    <property type="match status" value="1"/>
</dbReference>
<dbReference type="InterPro" id="IPR036412">
    <property type="entry name" value="HAD-like_sf"/>
</dbReference>
<keyword evidence="8 9" id="KW-0546">Nucleotide metabolism</keyword>
<dbReference type="GeneID" id="108631728"/>
<evidence type="ECO:0000256" key="8">
    <source>
        <dbReference type="ARBA" id="ARBA00023080"/>
    </source>
</evidence>
<sequence length="296" mass="33901">MYNNLIFSQDYLFPTLKLKHAHIRDKKQLLRTINTILSDGCNSLQVVTDFDLTLTKQHVNGKNVLSSFGIFSKCKQLPESYAKESGRLYKKYRPIEIDHTLSIEEKIKAMTEWMIATEAILKGVPFDPKEIPEVSEMYGANLREGTKELFKKLYHAKVPVLVFSAGLGDVVESILRNQGVLFDNVKIISNFLKYKDGKLEGFQNERLIHVFNKNEYALEQDYFKVLERRKNVLLMGDTTGDASMVDGMVNANAVLKIGFLYDNVEDSLSSYMENFDIVLVDDQTMQVPTDILHRIL</sequence>
<gene>
    <name evidence="11" type="primary">LOC108631728</name>
</gene>
<dbReference type="Gene3D" id="3.40.50.1000">
    <property type="entry name" value="HAD superfamily/HAD-like"/>
    <property type="match status" value="1"/>
</dbReference>
<comment type="subcellular location">
    <subcellularLocation>
        <location evidence="9">Cytoplasm</location>
    </subcellularLocation>
</comment>
<dbReference type="SFLD" id="SFLDG01128">
    <property type="entry name" value="C1.4:_5'-Nucleotidase_Like"/>
    <property type="match status" value="1"/>
</dbReference>
<proteinExistence type="inferred from homology"/>
<reference evidence="11" key="1">
    <citation type="submission" date="2025-08" db="UniProtKB">
        <authorList>
            <consortium name="RefSeq"/>
        </authorList>
    </citation>
    <scope>IDENTIFICATION</scope>
    <source>
        <tissue evidence="11">Whole body</tissue>
    </source>
</reference>
<evidence type="ECO:0000256" key="9">
    <source>
        <dbReference type="RuleBase" id="RU361276"/>
    </source>
</evidence>
<name>A0AAJ7SB98_9HYME</name>
<dbReference type="NCBIfam" id="TIGR01544">
    <property type="entry name" value="HAD-SF-IE"/>
    <property type="match status" value="1"/>
</dbReference>
<keyword evidence="6 9" id="KW-0378">Hydrolase</keyword>
<dbReference type="Proteomes" id="UP000694925">
    <property type="component" value="Unplaced"/>
</dbReference>
<dbReference type="PANTHER" id="PTHR13045:SF0">
    <property type="entry name" value="7-METHYLGUANOSINE PHOSPHATE-SPECIFIC 5'-NUCLEOTIDASE"/>
    <property type="match status" value="1"/>
</dbReference>
<protein>
    <recommendedName>
        <fullName evidence="3 9">5'-nucleotidase</fullName>
        <ecNumber evidence="3 9">3.1.3.5</ecNumber>
    </recommendedName>
</protein>
<dbReference type="GO" id="GO:0000166">
    <property type="term" value="F:nucleotide binding"/>
    <property type="evidence" value="ECO:0007669"/>
    <property type="project" value="UniProtKB-KW"/>
</dbReference>
<organism evidence="10 11">
    <name type="scientific">Ceratina calcarata</name>
    <dbReference type="NCBI Taxonomy" id="156304"/>
    <lineage>
        <taxon>Eukaryota</taxon>
        <taxon>Metazoa</taxon>
        <taxon>Ecdysozoa</taxon>
        <taxon>Arthropoda</taxon>
        <taxon>Hexapoda</taxon>
        <taxon>Insecta</taxon>
        <taxon>Pterygota</taxon>
        <taxon>Neoptera</taxon>
        <taxon>Endopterygota</taxon>
        <taxon>Hymenoptera</taxon>
        <taxon>Apocrita</taxon>
        <taxon>Aculeata</taxon>
        <taxon>Apoidea</taxon>
        <taxon>Anthophila</taxon>
        <taxon>Apidae</taxon>
        <taxon>Ceratina</taxon>
        <taxon>Zadontomerus</taxon>
    </lineage>
</organism>
<dbReference type="AlphaFoldDB" id="A0AAJ7SB98"/>
<dbReference type="FunFam" id="3.40.50.1000:FF:000032">
    <property type="entry name" value="Cytosolic 5-nucleotidase 3-like"/>
    <property type="match status" value="1"/>
</dbReference>
<dbReference type="RefSeq" id="XP_026674911.1">
    <property type="nucleotide sequence ID" value="XM_026819110.1"/>
</dbReference>
<dbReference type="FunFam" id="1.10.150.340:FF:000001">
    <property type="entry name" value="Cytosolic 5-nucleotidase 3-like"/>
    <property type="match status" value="1"/>
</dbReference>
<dbReference type="GO" id="GO:0005737">
    <property type="term" value="C:cytoplasm"/>
    <property type="evidence" value="ECO:0007669"/>
    <property type="project" value="UniProtKB-SubCell"/>
</dbReference>
<dbReference type="Gene3D" id="1.10.150.340">
    <property type="entry name" value="Pyrimidine 5'-nucleotidase (UMPH-1), N-terminal domain"/>
    <property type="match status" value="1"/>
</dbReference>
<keyword evidence="10" id="KW-1185">Reference proteome</keyword>
<dbReference type="InterPro" id="IPR023214">
    <property type="entry name" value="HAD_sf"/>
</dbReference>
<dbReference type="EC" id="3.1.3.5" evidence="3 9"/>
<evidence type="ECO:0000256" key="3">
    <source>
        <dbReference type="ARBA" id="ARBA00012643"/>
    </source>
</evidence>
<dbReference type="GO" id="GO:0008253">
    <property type="term" value="F:5'-nucleotidase activity"/>
    <property type="evidence" value="ECO:0007669"/>
    <property type="project" value="UniProtKB-EC"/>
</dbReference>
<dbReference type="GO" id="GO:0009117">
    <property type="term" value="P:nucleotide metabolic process"/>
    <property type="evidence" value="ECO:0007669"/>
    <property type="project" value="UniProtKB-KW"/>
</dbReference>
<keyword evidence="9" id="KW-0963">Cytoplasm</keyword>
<keyword evidence="7" id="KW-0460">Magnesium</keyword>
<evidence type="ECO:0000313" key="10">
    <source>
        <dbReference type="Proteomes" id="UP000694925"/>
    </source>
</evidence>
<evidence type="ECO:0000256" key="4">
    <source>
        <dbReference type="ARBA" id="ARBA00022723"/>
    </source>
</evidence>
<evidence type="ECO:0000256" key="1">
    <source>
        <dbReference type="ARBA" id="ARBA00000815"/>
    </source>
</evidence>
<evidence type="ECO:0000256" key="7">
    <source>
        <dbReference type="ARBA" id="ARBA00022842"/>
    </source>
</evidence>
<evidence type="ECO:0000256" key="6">
    <source>
        <dbReference type="ARBA" id="ARBA00022801"/>
    </source>
</evidence>
<evidence type="ECO:0000313" key="11">
    <source>
        <dbReference type="RefSeq" id="XP_026674911.1"/>
    </source>
</evidence>
<dbReference type="SFLD" id="SFLDS00003">
    <property type="entry name" value="Haloacid_Dehalogenase"/>
    <property type="match status" value="1"/>
</dbReference>
<keyword evidence="5 9" id="KW-0547">Nucleotide-binding</keyword>
<dbReference type="Pfam" id="PF05822">
    <property type="entry name" value="UMPH-1"/>
    <property type="match status" value="1"/>
</dbReference>
<accession>A0AAJ7SB98</accession>
<dbReference type="InterPro" id="IPR006434">
    <property type="entry name" value="Pyrimidine_nucleotidase_eu"/>
</dbReference>
<dbReference type="GO" id="GO:0000287">
    <property type="term" value="F:magnesium ion binding"/>
    <property type="evidence" value="ECO:0007669"/>
    <property type="project" value="InterPro"/>
</dbReference>
<evidence type="ECO:0000256" key="5">
    <source>
        <dbReference type="ARBA" id="ARBA00022741"/>
    </source>
</evidence>
<comment type="similarity">
    <text evidence="2 9">Belongs to the pyrimidine 5'-nucleotidase family.</text>
</comment>
<dbReference type="SUPFAM" id="SSF56784">
    <property type="entry name" value="HAD-like"/>
    <property type="match status" value="1"/>
</dbReference>
<comment type="catalytic activity">
    <reaction evidence="1 9">
        <text>a ribonucleoside 5'-phosphate + H2O = a ribonucleoside + phosphate</text>
        <dbReference type="Rhea" id="RHEA:12484"/>
        <dbReference type="ChEBI" id="CHEBI:15377"/>
        <dbReference type="ChEBI" id="CHEBI:18254"/>
        <dbReference type="ChEBI" id="CHEBI:43474"/>
        <dbReference type="ChEBI" id="CHEBI:58043"/>
        <dbReference type="EC" id="3.1.3.5"/>
    </reaction>
</comment>
<keyword evidence="4" id="KW-0479">Metal-binding</keyword>